<evidence type="ECO:0000256" key="3">
    <source>
        <dbReference type="ARBA" id="ARBA00022475"/>
    </source>
</evidence>
<evidence type="ECO:0000256" key="5">
    <source>
        <dbReference type="ARBA" id="ARBA00022927"/>
    </source>
</evidence>
<keyword evidence="12" id="KW-1185">Reference proteome</keyword>
<dbReference type="RefSeq" id="WP_073376805.1">
    <property type="nucleotide sequence ID" value="NZ_FQXS01000016.1"/>
</dbReference>
<dbReference type="EMBL" id="FQXS01000016">
    <property type="protein sequence ID" value="SHH93576.1"/>
    <property type="molecule type" value="Genomic_DNA"/>
</dbReference>
<keyword evidence="6 9" id="KW-1133">Transmembrane helix</keyword>
<dbReference type="GO" id="GO:0005886">
    <property type="term" value="C:plasma membrane"/>
    <property type="evidence" value="ECO:0007669"/>
    <property type="project" value="UniProtKB-SubCell"/>
</dbReference>
<evidence type="ECO:0000256" key="2">
    <source>
        <dbReference type="ARBA" id="ARBA00022448"/>
    </source>
</evidence>
<sequence length="208" mass="23265">MTLYDIMLSGGPVMWPLLGCSVLVLTVVIERVLFWLDLERRRDRLLMDEVLQLAESGNWDQIKKRAEGSRDHVIRILVVGILHREFDIGRAMEAETEVLLQRMSRFMPVLDTMITVAPLLGILGTVLGIIHSFKMLGVEGLADPKLVTAGIAQALITTAVGLSISIVAVLPYNYFNTRIDRGIHVVEKYATSLEVVFKRLKNGSLNRP</sequence>
<feature type="transmembrane region" description="Helical" evidence="9">
    <location>
        <begin position="13"/>
        <end position="36"/>
    </location>
</feature>
<organism evidence="11 12">
    <name type="scientific">Desulfofustis glycolicus DSM 9705</name>
    <dbReference type="NCBI Taxonomy" id="1121409"/>
    <lineage>
        <taxon>Bacteria</taxon>
        <taxon>Pseudomonadati</taxon>
        <taxon>Thermodesulfobacteriota</taxon>
        <taxon>Desulfobulbia</taxon>
        <taxon>Desulfobulbales</taxon>
        <taxon>Desulfocapsaceae</taxon>
        <taxon>Desulfofustis</taxon>
    </lineage>
</organism>
<evidence type="ECO:0000256" key="9">
    <source>
        <dbReference type="SAM" id="Phobius"/>
    </source>
</evidence>
<keyword evidence="2 8" id="KW-0813">Transport</keyword>
<evidence type="ECO:0000256" key="8">
    <source>
        <dbReference type="RuleBase" id="RU004057"/>
    </source>
</evidence>
<keyword evidence="4 9" id="KW-0812">Transmembrane</keyword>
<comment type="subcellular location">
    <subcellularLocation>
        <location evidence="1">Cell membrane</location>
        <topology evidence="1">Multi-pass membrane protein</topology>
    </subcellularLocation>
    <subcellularLocation>
        <location evidence="8">Membrane</location>
        <topology evidence="8">Multi-pass membrane protein</topology>
    </subcellularLocation>
</comment>
<evidence type="ECO:0000256" key="6">
    <source>
        <dbReference type="ARBA" id="ARBA00022989"/>
    </source>
</evidence>
<evidence type="ECO:0000256" key="1">
    <source>
        <dbReference type="ARBA" id="ARBA00004651"/>
    </source>
</evidence>
<evidence type="ECO:0000259" key="10">
    <source>
        <dbReference type="Pfam" id="PF01618"/>
    </source>
</evidence>
<keyword evidence="3" id="KW-1003">Cell membrane</keyword>
<dbReference type="GO" id="GO:0017038">
    <property type="term" value="P:protein import"/>
    <property type="evidence" value="ECO:0007669"/>
    <property type="project" value="TreeGrafter"/>
</dbReference>
<dbReference type="STRING" id="1121409.SAMN02745124_02672"/>
<feature type="domain" description="MotA/TolQ/ExbB proton channel" evidence="10">
    <location>
        <begin position="85"/>
        <end position="187"/>
    </location>
</feature>
<dbReference type="AlphaFoldDB" id="A0A1M5X113"/>
<dbReference type="PANTHER" id="PTHR30625:SF15">
    <property type="entry name" value="BIOPOLYMER TRANSPORT PROTEIN EXBB"/>
    <property type="match status" value="1"/>
</dbReference>
<dbReference type="InterPro" id="IPR050790">
    <property type="entry name" value="ExbB/TolQ_transport"/>
</dbReference>
<proteinExistence type="inferred from homology"/>
<evidence type="ECO:0000256" key="7">
    <source>
        <dbReference type="ARBA" id="ARBA00023136"/>
    </source>
</evidence>
<reference evidence="11 12" key="1">
    <citation type="submission" date="2016-11" db="EMBL/GenBank/DDBJ databases">
        <authorList>
            <person name="Jaros S."/>
            <person name="Januszkiewicz K."/>
            <person name="Wedrychowicz H."/>
        </authorList>
    </citation>
    <scope>NUCLEOTIDE SEQUENCE [LARGE SCALE GENOMIC DNA]</scope>
    <source>
        <strain evidence="11 12">DSM 9705</strain>
    </source>
</reference>
<name>A0A1M5X113_9BACT</name>
<dbReference type="InterPro" id="IPR002898">
    <property type="entry name" value="MotA_ExbB_proton_chnl"/>
</dbReference>
<evidence type="ECO:0000313" key="12">
    <source>
        <dbReference type="Proteomes" id="UP000184139"/>
    </source>
</evidence>
<feature type="transmembrane region" description="Helical" evidence="9">
    <location>
        <begin position="109"/>
        <end position="130"/>
    </location>
</feature>
<dbReference type="Proteomes" id="UP000184139">
    <property type="component" value="Unassembled WGS sequence"/>
</dbReference>
<dbReference type="Pfam" id="PF01618">
    <property type="entry name" value="MotA_ExbB"/>
    <property type="match status" value="1"/>
</dbReference>
<dbReference type="PANTHER" id="PTHR30625">
    <property type="entry name" value="PROTEIN TOLQ"/>
    <property type="match status" value="1"/>
</dbReference>
<evidence type="ECO:0000313" key="11">
    <source>
        <dbReference type="EMBL" id="SHH93576.1"/>
    </source>
</evidence>
<protein>
    <submittedName>
        <fullName evidence="11">Outer membrane transport energization protein ExbB (TC 2.C.1.1.1)</fullName>
    </submittedName>
</protein>
<accession>A0A1M5X113</accession>
<feature type="transmembrane region" description="Helical" evidence="9">
    <location>
        <begin position="150"/>
        <end position="172"/>
    </location>
</feature>
<gene>
    <name evidence="11" type="ORF">SAMN02745124_02672</name>
</gene>
<keyword evidence="7 9" id="KW-0472">Membrane</keyword>
<keyword evidence="5 8" id="KW-0653">Protein transport</keyword>
<evidence type="ECO:0000256" key="4">
    <source>
        <dbReference type="ARBA" id="ARBA00022692"/>
    </source>
</evidence>
<comment type="similarity">
    <text evidence="8">Belongs to the exbB/tolQ family.</text>
</comment>